<comment type="subcellular location">
    <subcellularLocation>
        <location evidence="1">Cell membrane</location>
        <topology evidence="1">Peripheral membrane protein</topology>
    </subcellularLocation>
</comment>
<dbReference type="PROSITE" id="PS50893">
    <property type="entry name" value="ABC_TRANSPORTER_2"/>
    <property type="match status" value="1"/>
</dbReference>
<protein>
    <submittedName>
        <fullName evidence="8">Amino-acid import ATP-binding protein YxeO</fullName>
    </submittedName>
</protein>
<dbReference type="InterPro" id="IPR003439">
    <property type="entry name" value="ABC_transporter-like_ATP-bd"/>
</dbReference>
<dbReference type="CDD" id="cd03262">
    <property type="entry name" value="ABC_HisP_GlnQ"/>
    <property type="match status" value="1"/>
</dbReference>
<evidence type="ECO:0000256" key="3">
    <source>
        <dbReference type="ARBA" id="ARBA00022475"/>
    </source>
</evidence>
<evidence type="ECO:0000256" key="2">
    <source>
        <dbReference type="ARBA" id="ARBA00022448"/>
    </source>
</evidence>
<dbReference type="AlphaFoldDB" id="A0A917XST5"/>
<dbReference type="SMART" id="SM00382">
    <property type="entry name" value="AAA"/>
    <property type="match status" value="1"/>
</dbReference>
<dbReference type="PANTHER" id="PTHR43166:SF35">
    <property type="entry name" value="L-CYSTINE IMPORT ATP-BINDING PROTEIN TCYN"/>
    <property type="match status" value="1"/>
</dbReference>
<dbReference type="SUPFAM" id="SSF52540">
    <property type="entry name" value="P-loop containing nucleoside triphosphate hydrolases"/>
    <property type="match status" value="1"/>
</dbReference>
<dbReference type="PROSITE" id="PS00211">
    <property type="entry name" value="ABC_TRANSPORTER_1"/>
    <property type="match status" value="1"/>
</dbReference>
<reference evidence="8" key="1">
    <citation type="journal article" date="2014" name="Int. J. Syst. Evol. Microbiol.">
        <title>Complete genome sequence of Corynebacterium casei LMG S-19264T (=DSM 44701T), isolated from a smear-ripened cheese.</title>
        <authorList>
            <consortium name="US DOE Joint Genome Institute (JGI-PGF)"/>
            <person name="Walter F."/>
            <person name="Albersmeier A."/>
            <person name="Kalinowski J."/>
            <person name="Ruckert C."/>
        </authorList>
    </citation>
    <scope>NUCLEOTIDE SEQUENCE</scope>
    <source>
        <strain evidence="8">JCM 17251</strain>
    </source>
</reference>
<dbReference type="PANTHER" id="PTHR43166">
    <property type="entry name" value="AMINO ACID IMPORT ATP-BINDING PROTEIN"/>
    <property type="match status" value="1"/>
</dbReference>
<reference evidence="8" key="2">
    <citation type="submission" date="2020-09" db="EMBL/GenBank/DDBJ databases">
        <authorList>
            <person name="Sun Q."/>
            <person name="Ohkuma M."/>
        </authorList>
    </citation>
    <scope>NUCLEOTIDE SEQUENCE</scope>
    <source>
        <strain evidence="8">JCM 17251</strain>
    </source>
</reference>
<dbReference type="Gene3D" id="3.40.50.300">
    <property type="entry name" value="P-loop containing nucleotide triphosphate hydrolases"/>
    <property type="match status" value="1"/>
</dbReference>
<keyword evidence="9" id="KW-1185">Reference proteome</keyword>
<keyword evidence="3" id="KW-1003">Cell membrane</keyword>
<organism evidence="8 9">
    <name type="scientific">Oceanobacillus indicireducens</name>
    <dbReference type="NCBI Taxonomy" id="1004261"/>
    <lineage>
        <taxon>Bacteria</taxon>
        <taxon>Bacillati</taxon>
        <taxon>Bacillota</taxon>
        <taxon>Bacilli</taxon>
        <taxon>Bacillales</taxon>
        <taxon>Bacillaceae</taxon>
        <taxon>Oceanobacillus</taxon>
    </lineage>
</organism>
<keyword evidence="5 8" id="KW-0067">ATP-binding</keyword>
<keyword evidence="4" id="KW-0547">Nucleotide-binding</keyword>
<evidence type="ECO:0000256" key="6">
    <source>
        <dbReference type="ARBA" id="ARBA00023136"/>
    </source>
</evidence>
<sequence>MIRVSNIRKSFKDHVVLKDISFDVNEGEVVVIIGPSGSGKSTLLRCLNFLEKPDVGQIEIGDVKLDVNKANRQTLNKLRMQTSMVFQHYNLFKNKTVLENVTHALVVAKRMNKEAAKEVGRDLLKQVGILDKQNQYPIRLSGGQQQRVGIARALAVNPYAIFFDEPTSSLDPEWVGEVLRVISKIASHNKTMIIVTHEMNFAREIADKVIFMADGVIVEQGTPEEIFDYPQKERTKKFLRDFHRNNSVAEEPFHQSGRVKELAL</sequence>
<comment type="caution">
    <text evidence="8">The sequence shown here is derived from an EMBL/GenBank/DDBJ whole genome shotgun (WGS) entry which is preliminary data.</text>
</comment>
<evidence type="ECO:0000313" key="9">
    <source>
        <dbReference type="Proteomes" id="UP000624041"/>
    </source>
</evidence>
<keyword evidence="2" id="KW-0813">Transport</keyword>
<evidence type="ECO:0000256" key="4">
    <source>
        <dbReference type="ARBA" id="ARBA00022741"/>
    </source>
</evidence>
<dbReference type="EMBL" id="BMOS01000004">
    <property type="protein sequence ID" value="GGN52253.1"/>
    <property type="molecule type" value="Genomic_DNA"/>
</dbReference>
<evidence type="ECO:0000256" key="1">
    <source>
        <dbReference type="ARBA" id="ARBA00004202"/>
    </source>
</evidence>
<dbReference type="InterPro" id="IPR003593">
    <property type="entry name" value="AAA+_ATPase"/>
</dbReference>
<keyword evidence="6" id="KW-0472">Membrane</keyword>
<proteinExistence type="predicted"/>
<dbReference type="PIRSF" id="PIRSF039085">
    <property type="entry name" value="ABC_ATPase_HisP"/>
    <property type="match status" value="1"/>
</dbReference>
<feature type="domain" description="ABC transporter" evidence="7">
    <location>
        <begin position="2"/>
        <end position="239"/>
    </location>
</feature>
<gene>
    <name evidence="8" type="primary">yxeO</name>
    <name evidence="8" type="ORF">GCM10007971_07600</name>
</gene>
<evidence type="ECO:0000313" key="8">
    <source>
        <dbReference type="EMBL" id="GGN52253.1"/>
    </source>
</evidence>
<evidence type="ECO:0000256" key="5">
    <source>
        <dbReference type="ARBA" id="ARBA00022840"/>
    </source>
</evidence>
<dbReference type="InterPro" id="IPR027417">
    <property type="entry name" value="P-loop_NTPase"/>
</dbReference>
<dbReference type="GO" id="GO:0016887">
    <property type="term" value="F:ATP hydrolysis activity"/>
    <property type="evidence" value="ECO:0007669"/>
    <property type="project" value="InterPro"/>
</dbReference>
<dbReference type="InterPro" id="IPR017871">
    <property type="entry name" value="ABC_transporter-like_CS"/>
</dbReference>
<evidence type="ECO:0000259" key="7">
    <source>
        <dbReference type="PROSITE" id="PS50893"/>
    </source>
</evidence>
<dbReference type="Pfam" id="PF00005">
    <property type="entry name" value="ABC_tran"/>
    <property type="match status" value="1"/>
</dbReference>
<dbReference type="GO" id="GO:0005524">
    <property type="term" value="F:ATP binding"/>
    <property type="evidence" value="ECO:0007669"/>
    <property type="project" value="UniProtKB-KW"/>
</dbReference>
<dbReference type="InterPro" id="IPR030679">
    <property type="entry name" value="ABC_ATPase_HisP-typ"/>
</dbReference>
<dbReference type="InterPro" id="IPR050086">
    <property type="entry name" value="MetN_ABC_transporter-like"/>
</dbReference>
<dbReference type="RefSeq" id="WP_188856093.1">
    <property type="nucleotide sequence ID" value="NZ_BMOS01000004.1"/>
</dbReference>
<name>A0A917XST5_9BACI</name>
<dbReference type="GO" id="GO:0005886">
    <property type="term" value="C:plasma membrane"/>
    <property type="evidence" value="ECO:0007669"/>
    <property type="project" value="UniProtKB-SubCell"/>
</dbReference>
<dbReference type="Proteomes" id="UP000624041">
    <property type="component" value="Unassembled WGS sequence"/>
</dbReference>
<accession>A0A917XST5</accession>
<dbReference type="FunFam" id="3.40.50.300:FF:000020">
    <property type="entry name" value="Amino acid ABC transporter ATP-binding component"/>
    <property type="match status" value="1"/>
</dbReference>
<dbReference type="GO" id="GO:0015424">
    <property type="term" value="F:ABC-type amino acid transporter activity"/>
    <property type="evidence" value="ECO:0007669"/>
    <property type="project" value="InterPro"/>
</dbReference>